<keyword evidence="2" id="KW-1185">Reference proteome</keyword>
<sequence length="97" mass="11259">MTDEQLKSILGVEETMQMLQFRESIKSQMTPELWEQNMNTHKTSINMLRGHRPHLSPVEAATEIVLALDADKKLDPDEREMWKALVVVAAFEMQEFD</sequence>
<organism evidence="1 2">
    <name type="scientific">Spirosoma profusum</name>
    <dbReference type="NCBI Taxonomy" id="2771354"/>
    <lineage>
        <taxon>Bacteria</taxon>
        <taxon>Pseudomonadati</taxon>
        <taxon>Bacteroidota</taxon>
        <taxon>Cytophagia</taxon>
        <taxon>Cytophagales</taxon>
        <taxon>Cytophagaceae</taxon>
        <taxon>Spirosoma</taxon>
    </lineage>
</organism>
<gene>
    <name evidence="1" type="ORF">IC229_05655</name>
</gene>
<dbReference type="RefSeq" id="WP_190885963.1">
    <property type="nucleotide sequence ID" value="NZ_JACWZY010000003.1"/>
</dbReference>
<reference evidence="1" key="1">
    <citation type="submission" date="2020-09" db="EMBL/GenBank/DDBJ databases">
        <authorList>
            <person name="Kim M.K."/>
        </authorList>
    </citation>
    <scope>NUCLEOTIDE SEQUENCE</scope>
    <source>
        <strain evidence="1">BT702</strain>
    </source>
</reference>
<comment type="caution">
    <text evidence="1">The sequence shown here is derived from an EMBL/GenBank/DDBJ whole genome shotgun (WGS) entry which is preliminary data.</text>
</comment>
<evidence type="ECO:0000313" key="1">
    <source>
        <dbReference type="EMBL" id="MBD2700110.1"/>
    </source>
</evidence>
<name>A0A927ARR0_9BACT</name>
<dbReference type="Proteomes" id="UP000598820">
    <property type="component" value="Unassembled WGS sequence"/>
</dbReference>
<evidence type="ECO:0000313" key="2">
    <source>
        <dbReference type="Proteomes" id="UP000598820"/>
    </source>
</evidence>
<dbReference type="EMBL" id="JACWZY010000003">
    <property type="protein sequence ID" value="MBD2700110.1"/>
    <property type="molecule type" value="Genomic_DNA"/>
</dbReference>
<accession>A0A927ARR0</accession>
<dbReference type="AlphaFoldDB" id="A0A927ARR0"/>
<proteinExistence type="predicted"/>
<protein>
    <submittedName>
        <fullName evidence="1">Uncharacterized protein</fullName>
    </submittedName>
</protein>